<reference evidence="1" key="1">
    <citation type="submission" date="2022-07" db="EMBL/GenBank/DDBJ databases">
        <title>Phylogenomic reconstructions and comparative analyses of Kickxellomycotina fungi.</title>
        <authorList>
            <person name="Reynolds N.K."/>
            <person name="Stajich J.E."/>
            <person name="Barry K."/>
            <person name="Grigoriev I.V."/>
            <person name="Crous P."/>
            <person name="Smith M.E."/>
        </authorList>
    </citation>
    <scope>NUCLEOTIDE SEQUENCE</scope>
    <source>
        <strain evidence="1">CBS 102833</strain>
    </source>
</reference>
<comment type="caution">
    <text evidence="1">The sequence shown here is derived from an EMBL/GenBank/DDBJ whole genome shotgun (WGS) entry which is preliminary data.</text>
</comment>
<gene>
    <name evidence="1" type="ORF">H4S07_003287</name>
</gene>
<dbReference type="Proteomes" id="UP001140096">
    <property type="component" value="Unassembled WGS sequence"/>
</dbReference>
<organism evidence="1 2">
    <name type="scientific">Coemansia furcata</name>
    <dbReference type="NCBI Taxonomy" id="417177"/>
    <lineage>
        <taxon>Eukaryota</taxon>
        <taxon>Fungi</taxon>
        <taxon>Fungi incertae sedis</taxon>
        <taxon>Zoopagomycota</taxon>
        <taxon>Kickxellomycotina</taxon>
        <taxon>Kickxellomycetes</taxon>
        <taxon>Kickxellales</taxon>
        <taxon>Kickxellaceae</taxon>
        <taxon>Coemansia</taxon>
    </lineage>
</organism>
<evidence type="ECO:0000313" key="2">
    <source>
        <dbReference type="Proteomes" id="UP001140096"/>
    </source>
</evidence>
<evidence type="ECO:0000313" key="1">
    <source>
        <dbReference type="EMBL" id="KAJ2809006.1"/>
    </source>
</evidence>
<accession>A0ACC1LIK6</accession>
<sequence length="527" mass="54917">MLFEPGRPMKDIIKRIKLVMHSVRVQRHLRTGTPGDILNAGEATSSPSNKRMLGPTAATSSQDPSTGRLGKRARVDSAPFDTPGESHAAQVSAPLATDKTSSAGTLPAATKRSRSGTPPAATKRFKAGTLPADTKSPRADTPPATDKCAMVIASPVATSSSNHKSQVTKPQHIIRKLVAVDTKRKRAPSSEDGRAPKRIRDCACHECIDHGNHVPSNGSRNSKFPVALLPFKERSRRMKRDCWARRKWKAKPSPLSQDGDNSVISLRGVQSAHLARYRNRNTSHIAFNEDDPDSASPAGLADSGANTPSLAPNALGTSAPVPMPLLHIGTPLINTRDGVLNSWLVASQDASNAATLLAAPGPFGVDTFVPMPLASPSLGAVNNQHLFSQDASNTAALLGVSGTFGLDMPAPAALTTSNYGVFDSWLVASQDTSNTAALQAVPGTFGVDTFVPMPFAAPSNGAISGQYPAGQDASNTAALQAAPATFGLDIPAPAALAASNYGVYDSWSPASQDTSNAAALQAAPGPF</sequence>
<keyword evidence="2" id="KW-1185">Reference proteome</keyword>
<name>A0ACC1LIK6_9FUNG</name>
<feature type="non-terminal residue" evidence="1">
    <location>
        <position position="527"/>
    </location>
</feature>
<dbReference type="EMBL" id="JANBUP010001029">
    <property type="protein sequence ID" value="KAJ2809006.1"/>
    <property type="molecule type" value="Genomic_DNA"/>
</dbReference>
<proteinExistence type="predicted"/>
<protein>
    <submittedName>
        <fullName evidence="1">Uncharacterized protein</fullName>
    </submittedName>
</protein>